<sequence>MAQEEQQFNLIKITDLPQASTTEGLVTIGVDNTSKSVQVSIEQLKGNKGDTGDNGKDGATPTIGVNGNWFVGNIDTGKPARGEDGNNLSSKSIYNVSLTTGNYAYADKTTARNAVTTTLRALGQIIIYSYGSNEFVSLPFTNIGNYVINAATGVQAASPNHIAHSAAIPTGTKQIELQVFTSSANGGAFFNAS</sequence>
<accession>A0A2V3PNN3</accession>
<dbReference type="EMBL" id="QICL01000018">
    <property type="protein sequence ID" value="PXV62614.1"/>
    <property type="molecule type" value="Genomic_DNA"/>
</dbReference>
<reference evidence="1 2" key="1">
    <citation type="submission" date="2018-03" db="EMBL/GenBank/DDBJ databases">
        <title>Genomic Encyclopedia of Archaeal and Bacterial Type Strains, Phase II (KMG-II): from individual species to whole genera.</title>
        <authorList>
            <person name="Goeker M."/>
        </authorList>
    </citation>
    <scope>NUCLEOTIDE SEQUENCE [LARGE SCALE GENOMIC DNA]</scope>
    <source>
        <strain evidence="1 2">DSM 100214</strain>
    </source>
</reference>
<dbReference type="Gene3D" id="2.60.120.220">
    <property type="entry name" value="Satellite virus coat domain"/>
    <property type="match status" value="1"/>
</dbReference>
<protein>
    <recommendedName>
        <fullName evidence="3">Collagen triple helix repeat protein</fullName>
    </recommendedName>
</protein>
<name>A0A2V3PNN3_9BACT</name>
<evidence type="ECO:0000313" key="2">
    <source>
        <dbReference type="Proteomes" id="UP000247973"/>
    </source>
</evidence>
<feature type="non-terminal residue" evidence="1">
    <location>
        <position position="193"/>
    </location>
</feature>
<gene>
    <name evidence="1" type="ORF">CLV62_1181</name>
</gene>
<organism evidence="1 2">
    <name type="scientific">Dysgonomonas alginatilytica</name>
    <dbReference type="NCBI Taxonomy" id="1605892"/>
    <lineage>
        <taxon>Bacteria</taxon>
        <taxon>Pseudomonadati</taxon>
        <taxon>Bacteroidota</taxon>
        <taxon>Bacteroidia</taxon>
        <taxon>Bacteroidales</taxon>
        <taxon>Dysgonomonadaceae</taxon>
        <taxon>Dysgonomonas</taxon>
    </lineage>
</organism>
<keyword evidence="2" id="KW-1185">Reference proteome</keyword>
<dbReference type="Proteomes" id="UP000247973">
    <property type="component" value="Unassembled WGS sequence"/>
</dbReference>
<dbReference type="AlphaFoldDB" id="A0A2V3PNN3"/>
<comment type="caution">
    <text evidence="1">The sequence shown here is derived from an EMBL/GenBank/DDBJ whole genome shotgun (WGS) entry which is preliminary data.</text>
</comment>
<evidence type="ECO:0008006" key="3">
    <source>
        <dbReference type="Google" id="ProtNLM"/>
    </source>
</evidence>
<evidence type="ECO:0000313" key="1">
    <source>
        <dbReference type="EMBL" id="PXV62614.1"/>
    </source>
</evidence>
<proteinExistence type="predicted"/>